<dbReference type="CDD" id="cd16015">
    <property type="entry name" value="LTA_synthase"/>
    <property type="match status" value="1"/>
</dbReference>
<keyword evidence="8" id="KW-0808">Transferase</keyword>
<evidence type="ECO:0000313" key="9">
    <source>
        <dbReference type="Proteomes" id="UP000242469"/>
    </source>
</evidence>
<accession>A0A1H3XF34</accession>
<dbReference type="InterPro" id="IPR000917">
    <property type="entry name" value="Sulfatase_N"/>
</dbReference>
<dbReference type="InterPro" id="IPR017850">
    <property type="entry name" value="Alkaline_phosphatase_core_sf"/>
</dbReference>
<feature type="transmembrane region" description="Helical" evidence="6">
    <location>
        <begin position="27"/>
        <end position="46"/>
    </location>
</feature>
<evidence type="ECO:0000256" key="1">
    <source>
        <dbReference type="ARBA" id="ARBA00004651"/>
    </source>
</evidence>
<dbReference type="PANTHER" id="PTHR47371:SF3">
    <property type="entry name" value="PHOSPHOGLYCEROL TRANSFERASE I"/>
    <property type="match status" value="1"/>
</dbReference>
<dbReference type="EMBL" id="FNRJ01000001">
    <property type="protein sequence ID" value="SDZ98017.1"/>
    <property type="molecule type" value="Genomic_DNA"/>
</dbReference>
<dbReference type="AlphaFoldDB" id="A0A1H3XF34"/>
<dbReference type="STRING" id="1122198.SAMN02745729_101132"/>
<sequence>MTLLSTLLSLTAIALSFKSIRTIPMRVILALLCFFQLFLLGFYFVADHLTGSGVNESVLYHLNTDMEGAGLKEFSYLIALSTAYLLSILLMSTLLYRKSYNKNHIKPIRYSTSIAVFIAALATNPTLLDIGRAFYSNQSGTPSDYIDIKKASLPESPKNLVFIYLESLERTYFNERIFPNLLPELSALEQQAISFTDIRQAYGTGWTIAGITASQCGVPLITPANGNAMGSMDQFLPRANCLGDLLSKHNYELNYLGGAHLNFAGKGRFYKTHNFQRIEGLQELHHTLKNPLYTSSWGLFDDTLYDLAYQRFEELSTKNQPFGLFMLTLDTHHPSGLQSSTCKEVQYADGKNPMLNAVHCADRLASSFIRRLLSSKAADNTIIVVASDHLAMQNTASGLLNQSPRRNLLMMFAPNHSGDQISKPGSTLDTGPTILQLLGSPIRVLGMGRSLLDKNTPTLTEAHTSLDDTLTSYRNFFKSLWSFPQLEAGITVQPNSQKLFLGQRVLDFPALILLNADLHVREVRFPSIEDPSLSYQVSDLAPEQLFILVDHCPGKKSINPAPPLSDTLFCMSYGALGADKPFKRLALREKIHFSKYQLEEELLAYKVQGAGKLYAEQRQQLLLLDRYGTADVIDYKSSINSSFTLISSSSPSGNSRIETGTSDMELSRGLTLIGLGNDQSAVVLQHQDTCEPYRHQEPLVDSFQNIINRESFQVFAIIAHDSAWCRDKEDMRPALESTNLDAWRTLEFRTPYIAIIDKNQTQQEFLGSPNESLAIRIN</sequence>
<evidence type="ECO:0000313" key="8">
    <source>
        <dbReference type="EMBL" id="SDZ98017.1"/>
    </source>
</evidence>
<dbReference type="Proteomes" id="UP000242469">
    <property type="component" value="Unassembled WGS sequence"/>
</dbReference>
<keyword evidence="9" id="KW-1185">Reference proteome</keyword>
<gene>
    <name evidence="8" type="ORF">SAMN02745729_101132</name>
</gene>
<evidence type="ECO:0000256" key="6">
    <source>
        <dbReference type="SAM" id="Phobius"/>
    </source>
</evidence>
<evidence type="ECO:0000256" key="4">
    <source>
        <dbReference type="ARBA" id="ARBA00022989"/>
    </source>
</evidence>
<evidence type="ECO:0000256" key="3">
    <source>
        <dbReference type="ARBA" id="ARBA00022692"/>
    </source>
</evidence>
<dbReference type="InterPro" id="IPR050448">
    <property type="entry name" value="OpgB/LTA_synthase_biosynth"/>
</dbReference>
<evidence type="ECO:0000259" key="7">
    <source>
        <dbReference type="Pfam" id="PF00884"/>
    </source>
</evidence>
<evidence type="ECO:0000256" key="2">
    <source>
        <dbReference type="ARBA" id="ARBA00022475"/>
    </source>
</evidence>
<dbReference type="RefSeq" id="WP_091821475.1">
    <property type="nucleotide sequence ID" value="NZ_FNRJ01000001.1"/>
</dbReference>
<keyword evidence="2" id="KW-1003">Cell membrane</keyword>
<proteinExistence type="predicted"/>
<dbReference type="Pfam" id="PF00884">
    <property type="entry name" value="Sulfatase"/>
    <property type="match status" value="1"/>
</dbReference>
<reference evidence="9" key="1">
    <citation type="submission" date="2016-10" db="EMBL/GenBank/DDBJ databases">
        <authorList>
            <person name="Varghese N."/>
            <person name="Submissions S."/>
        </authorList>
    </citation>
    <scope>NUCLEOTIDE SEQUENCE [LARGE SCALE GENOMIC DNA]</scope>
    <source>
        <strain evidence="9">DSM 11526</strain>
    </source>
</reference>
<dbReference type="Gene3D" id="3.40.720.10">
    <property type="entry name" value="Alkaline Phosphatase, subunit A"/>
    <property type="match status" value="1"/>
</dbReference>
<dbReference type="GO" id="GO:0005886">
    <property type="term" value="C:plasma membrane"/>
    <property type="evidence" value="ECO:0007669"/>
    <property type="project" value="UniProtKB-SubCell"/>
</dbReference>
<keyword evidence="5 6" id="KW-0472">Membrane</keyword>
<feature type="domain" description="Sulfatase N-terminal" evidence="7">
    <location>
        <begin position="158"/>
        <end position="439"/>
    </location>
</feature>
<dbReference type="OrthoDB" id="974590at2"/>
<keyword evidence="3 6" id="KW-0812">Transmembrane</keyword>
<evidence type="ECO:0000256" key="5">
    <source>
        <dbReference type="ARBA" id="ARBA00023136"/>
    </source>
</evidence>
<dbReference type="PANTHER" id="PTHR47371">
    <property type="entry name" value="LIPOTEICHOIC ACID SYNTHASE"/>
    <property type="match status" value="1"/>
</dbReference>
<feature type="transmembrane region" description="Helical" evidence="6">
    <location>
        <begin position="108"/>
        <end position="128"/>
    </location>
</feature>
<keyword evidence="4 6" id="KW-1133">Transmembrane helix</keyword>
<name>A0A1H3XF34_9GAMM</name>
<dbReference type="GO" id="GO:0016740">
    <property type="term" value="F:transferase activity"/>
    <property type="evidence" value="ECO:0007669"/>
    <property type="project" value="UniProtKB-KW"/>
</dbReference>
<organism evidence="8 9">
    <name type="scientific">Marinobacterium iners DSM 11526</name>
    <dbReference type="NCBI Taxonomy" id="1122198"/>
    <lineage>
        <taxon>Bacteria</taxon>
        <taxon>Pseudomonadati</taxon>
        <taxon>Pseudomonadota</taxon>
        <taxon>Gammaproteobacteria</taxon>
        <taxon>Oceanospirillales</taxon>
        <taxon>Oceanospirillaceae</taxon>
        <taxon>Marinobacterium</taxon>
    </lineage>
</organism>
<protein>
    <submittedName>
        <fullName evidence="8">Phosphatidylglycerol-membrane-oligosaccharide glycerophosphotransferase</fullName>
    </submittedName>
</protein>
<feature type="transmembrane region" description="Helical" evidence="6">
    <location>
        <begin position="74"/>
        <end position="96"/>
    </location>
</feature>
<dbReference type="SUPFAM" id="SSF53649">
    <property type="entry name" value="Alkaline phosphatase-like"/>
    <property type="match status" value="1"/>
</dbReference>
<comment type="subcellular location">
    <subcellularLocation>
        <location evidence="1">Cell membrane</location>
        <topology evidence="1">Multi-pass membrane protein</topology>
    </subcellularLocation>
</comment>